<sequence>MPNPRQTFFGHVIGTAMQKTIKVRVEKIKIHPIVQKPVRSHKNFLVHDEEEKCVVGDYVKIESCEKLSKLKHFKLGEIVKPAQRAFDSEGNLHTQGHKFKTIPKHYNLNEYKF</sequence>
<organism evidence="4 5">
    <name type="scientific">Boothiomyces macroporosus</name>
    <dbReference type="NCBI Taxonomy" id="261099"/>
    <lineage>
        <taxon>Eukaryota</taxon>
        <taxon>Fungi</taxon>
        <taxon>Fungi incertae sedis</taxon>
        <taxon>Chytridiomycota</taxon>
        <taxon>Chytridiomycota incertae sedis</taxon>
        <taxon>Chytridiomycetes</taxon>
        <taxon>Rhizophydiales</taxon>
        <taxon>Terramycetaceae</taxon>
        <taxon>Boothiomyces</taxon>
    </lineage>
</organism>
<dbReference type="GO" id="GO:0003735">
    <property type="term" value="F:structural constituent of ribosome"/>
    <property type="evidence" value="ECO:0007669"/>
    <property type="project" value="InterPro"/>
</dbReference>
<dbReference type="GO" id="GO:0006412">
    <property type="term" value="P:translation"/>
    <property type="evidence" value="ECO:0007669"/>
    <property type="project" value="InterPro"/>
</dbReference>
<dbReference type="InterPro" id="IPR000266">
    <property type="entry name" value="Ribosomal_uS17"/>
</dbReference>
<evidence type="ECO:0000313" key="5">
    <source>
        <dbReference type="Proteomes" id="UP001210925"/>
    </source>
</evidence>
<dbReference type="GO" id="GO:0005739">
    <property type="term" value="C:mitochondrion"/>
    <property type="evidence" value="ECO:0007669"/>
    <property type="project" value="TreeGrafter"/>
</dbReference>
<evidence type="ECO:0000256" key="2">
    <source>
        <dbReference type="ARBA" id="ARBA00022980"/>
    </source>
</evidence>
<accession>A0AAD5UFL4</accession>
<dbReference type="PANTHER" id="PTHR10744">
    <property type="entry name" value="40S RIBOSOMAL PROTEIN S11 FAMILY MEMBER"/>
    <property type="match status" value="1"/>
</dbReference>
<dbReference type="InterPro" id="IPR012340">
    <property type="entry name" value="NA-bd_OB-fold"/>
</dbReference>
<keyword evidence="3" id="KW-0687">Ribonucleoprotein</keyword>
<comment type="caution">
    <text evidence="4">The sequence shown here is derived from an EMBL/GenBank/DDBJ whole genome shotgun (WGS) entry which is preliminary data.</text>
</comment>
<dbReference type="GO" id="GO:1990904">
    <property type="term" value="C:ribonucleoprotein complex"/>
    <property type="evidence" value="ECO:0007669"/>
    <property type="project" value="UniProtKB-KW"/>
</dbReference>
<evidence type="ECO:0000313" key="4">
    <source>
        <dbReference type="EMBL" id="KAJ3256252.1"/>
    </source>
</evidence>
<dbReference type="AlphaFoldDB" id="A0AAD5UFL4"/>
<reference evidence="4" key="1">
    <citation type="submission" date="2020-05" db="EMBL/GenBank/DDBJ databases">
        <title>Phylogenomic resolution of chytrid fungi.</title>
        <authorList>
            <person name="Stajich J.E."/>
            <person name="Amses K."/>
            <person name="Simmons R."/>
            <person name="Seto K."/>
            <person name="Myers J."/>
            <person name="Bonds A."/>
            <person name="Quandt C.A."/>
            <person name="Barry K."/>
            <person name="Liu P."/>
            <person name="Grigoriev I."/>
            <person name="Longcore J.E."/>
            <person name="James T.Y."/>
        </authorList>
    </citation>
    <scope>NUCLEOTIDE SEQUENCE</scope>
    <source>
        <strain evidence="4">PLAUS21</strain>
    </source>
</reference>
<dbReference type="EMBL" id="JADGKB010000053">
    <property type="protein sequence ID" value="KAJ3256252.1"/>
    <property type="molecule type" value="Genomic_DNA"/>
</dbReference>
<dbReference type="CDD" id="cd00364">
    <property type="entry name" value="Ribosomal_uS17"/>
    <property type="match status" value="1"/>
</dbReference>
<gene>
    <name evidence="4" type="ORF">HK103_005615</name>
</gene>
<evidence type="ECO:0000256" key="1">
    <source>
        <dbReference type="ARBA" id="ARBA00010254"/>
    </source>
</evidence>
<keyword evidence="5" id="KW-1185">Reference proteome</keyword>
<evidence type="ECO:0008006" key="6">
    <source>
        <dbReference type="Google" id="ProtNLM"/>
    </source>
</evidence>
<dbReference type="Gene3D" id="2.40.50.140">
    <property type="entry name" value="Nucleic acid-binding proteins"/>
    <property type="match status" value="1"/>
</dbReference>
<evidence type="ECO:0000256" key="3">
    <source>
        <dbReference type="ARBA" id="ARBA00023274"/>
    </source>
</evidence>
<dbReference type="NCBIfam" id="NF004123">
    <property type="entry name" value="PRK05610.1"/>
    <property type="match status" value="1"/>
</dbReference>
<dbReference type="PANTHER" id="PTHR10744:SF1">
    <property type="entry name" value="SMALL RIBOSOMAL SUBUNIT PROTEIN US17M"/>
    <property type="match status" value="1"/>
</dbReference>
<dbReference type="SUPFAM" id="SSF50249">
    <property type="entry name" value="Nucleic acid-binding proteins"/>
    <property type="match status" value="1"/>
</dbReference>
<keyword evidence="2" id="KW-0689">Ribosomal protein</keyword>
<protein>
    <recommendedName>
        <fullName evidence="6">Ribosomal protein S17</fullName>
    </recommendedName>
</protein>
<dbReference type="Proteomes" id="UP001210925">
    <property type="component" value="Unassembled WGS sequence"/>
</dbReference>
<dbReference type="Pfam" id="PF00366">
    <property type="entry name" value="Ribosomal_S17"/>
    <property type="match status" value="1"/>
</dbReference>
<name>A0AAD5UFL4_9FUNG</name>
<proteinExistence type="inferred from homology"/>
<dbReference type="GO" id="GO:0005840">
    <property type="term" value="C:ribosome"/>
    <property type="evidence" value="ECO:0007669"/>
    <property type="project" value="UniProtKB-KW"/>
</dbReference>
<comment type="similarity">
    <text evidence="1">Belongs to the universal ribosomal protein uS17 family.</text>
</comment>